<accession>U1NFU4</accession>
<evidence type="ECO:0000313" key="2">
    <source>
        <dbReference type="EMBL" id="ERG95960.1"/>
    </source>
</evidence>
<dbReference type="EMBL" id="KE356561">
    <property type="protein sequence ID" value="ERG95960.1"/>
    <property type="molecule type" value="Genomic_DNA"/>
</dbReference>
<evidence type="ECO:0000313" key="3">
    <source>
        <dbReference type="Proteomes" id="UP000030710"/>
    </source>
</evidence>
<keyword evidence="1" id="KW-0812">Transmembrane</keyword>
<proteinExistence type="predicted"/>
<sequence length="115" mass="12831">MKKSYYRLLITNRHGEIVDPIPFIVVAGSTWLLCLSFGPLYLDLFDIPWTRGLLICVLLAIIISTLAYRRFIWTVDPAVRDSLSAGIRFHRLCLGGIIFGAVLILLALIAAVMIA</sequence>
<organism evidence="2 3">
    <name type="scientific">Haloquadratum walsbyi J07HQW2</name>
    <dbReference type="NCBI Taxonomy" id="1238425"/>
    <lineage>
        <taxon>Archaea</taxon>
        <taxon>Methanobacteriati</taxon>
        <taxon>Methanobacteriota</taxon>
        <taxon>Stenosarchaea group</taxon>
        <taxon>Halobacteria</taxon>
        <taxon>Halobacteriales</taxon>
        <taxon>Haloferacaceae</taxon>
        <taxon>Haloquadratum</taxon>
    </lineage>
</organism>
<evidence type="ECO:0000256" key="1">
    <source>
        <dbReference type="SAM" id="Phobius"/>
    </source>
</evidence>
<gene>
    <name evidence="2" type="ORF">J07HQW2_02421</name>
</gene>
<dbReference type="AlphaFoldDB" id="U1NFU4"/>
<feature type="transmembrane region" description="Helical" evidence="1">
    <location>
        <begin position="89"/>
        <end position="114"/>
    </location>
</feature>
<protein>
    <submittedName>
        <fullName evidence="2">Uncharacterized protein</fullName>
    </submittedName>
</protein>
<feature type="transmembrane region" description="Helical" evidence="1">
    <location>
        <begin position="21"/>
        <end position="42"/>
    </location>
</feature>
<dbReference type="HOGENOM" id="CLU_2257440_0_0_2"/>
<keyword evidence="1" id="KW-0472">Membrane</keyword>
<name>U1NFU4_9EURY</name>
<keyword evidence="1" id="KW-1133">Transmembrane helix</keyword>
<reference evidence="2 3" key="1">
    <citation type="journal article" date="2013" name="PLoS ONE">
        <title>Assembly-driven community genomics of a hypersaline microbial ecosystem.</title>
        <authorList>
            <person name="Podell S."/>
            <person name="Ugalde J.A."/>
            <person name="Narasingarao P."/>
            <person name="Banfield J.F."/>
            <person name="Heidelberg K.B."/>
            <person name="Allen E.E."/>
        </authorList>
    </citation>
    <scope>NUCLEOTIDE SEQUENCE [LARGE SCALE GENOMIC DNA]</scope>
    <source>
        <strain evidence="3">J07HQW2</strain>
    </source>
</reference>
<dbReference type="Proteomes" id="UP000030710">
    <property type="component" value="Unassembled WGS sequence"/>
</dbReference>
<feature type="transmembrane region" description="Helical" evidence="1">
    <location>
        <begin position="48"/>
        <end position="68"/>
    </location>
</feature>
<dbReference type="eggNOG" id="arCOG06329">
    <property type="taxonomic scope" value="Archaea"/>
</dbReference>
<dbReference type="STRING" id="1238425.J07HQW2_02421"/>